<dbReference type="PANTHER" id="PTHR12110:SF41">
    <property type="entry name" value="INOSOSE DEHYDRATASE"/>
    <property type="match status" value="1"/>
</dbReference>
<dbReference type="EMBL" id="VRMN01000002">
    <property type="protein sequence ID" value="KAA8497342.1"/>
    <property type="molecule type" value="Genomic_DNA"/>
</dbReference>
<organism evidence="3 4">
    <name type="scientific">Porphyridium purpureum</name>
    <name type="common">Red alga</name>
    <name type="synonym">Porphyridium cruentum</name>
    <dbReference type="NCBI Taxonomy" id="35688"/>
    <lineage>
        <taxon>Eukaryota</taxon>
        <taxon>Rhodophyta</taxon>
        <taxon>Bangiophyceae</taxon>
        <taxon>Porphyridiales</taxon>
        <taxon>Porphyridiaceae</taxon>
        <taxon>Porphyridium</taxon>
    </lineage>
</organism>
<dbReference type="SUPFAM" id="SSF51658">
    <property type="entry name" value="Xylose isomerase-like"/>
    <property type="match status" value="1"/>
</dbReference>
<dbReference type="OMA" id="GLAMESF"/>
<keyword evidence="4" id="KW-1185">Reference proteome</keyword>
<dbReference type="Gene3D" id="3.20.20.150">
    <property type="entry name" value="Divalent-metal-dependent TIM barrel enzymes"/>
    <property type="match status" value="1"/>
</dbReference>
<protein>
    <submittedName>
        <fullName evidence="3">L-ribulose 3-epimerase</fullName>
    </submittedName>
</protein>
<dbReference type="InterPro" id="IPR050312">
    <property type="entry name" value="IolE/XylAMocC-like"/>
</dbReference>
<dbReference type="Proteomes" id="UP000324585">
    <property type="component" value="Unassembled WGS sequence"/>
</dbReference>
<accession>A0A5J4Z2G6</accession>
<proteinExistence type="predicted"/>
<dbReference type="InterPro" id="IPR036237">
    <property type="entry name" value="Xyl_isomerase-like_sf"/>
</dbReference>
<feature type="region of interest" description="Disordered" evidence="1">
    <location>
        <begin position="9"/>
        <end position="30"/>
    </location>
</feature>
<sequence>MGAVGFALASPPARAHEPRPVQRSHASRRRHCLVSRPAHEQELVVSRAVDVPRNPIGVHALVFAGDFSGRAGCDAAVSGAQRTGYDLLEVPLMDNANMQFDMLASMTQRAGLQVSCSLGLSDQDDISSSDADTVHRGQVRLLNAVDRAAQLGADTLTGCVYSKLGRYTQPRSQKGMENCICVLQRVAEKCRANGMRLGIEPCNRYETNVVNTVHDALELIDKVDPASKDAQSNVFVHGDIYHMRIEEMDIGAAIQQASNAGRLGYIHLGASHRGKLGTGVGAAMDLNVLFAALAAVGYSGPLVFESFSRRIVQADLSSVLCIWREMWRDSDELASGAHDLITQMWSSAVRLQHSIREVPPTMTTDAGI</sequence>
<dbReference type="OrthoDB" id="4214675at2759"/>
<reference evidence="4" key="1">
    <citation type="journal article" date="2019" name="Nat. Commun.">
        <title>Expansion of phycobilisome linker gene families in mesophilic red algae.</title>
        <authorList>
            <person name="Lee J."/>
            <person name="Kim D."/>
            <person name="Bhattacharya D."/>
            <person name="Yoon H.S."/>
        </authorList>
    </citation>
    <scope>NUCLEOTIDE SEQUENCE [LARGE SCALE GENOMIC DNA]</scope>
    <source>
        <strain evidence="4">CCMP 1328</strain>
    </source>
</reference>
<evidence type="ECO:0000256" key="1">
    <source>
        <dbReference type="SAM" id="MobiDB-lite"/>
    </source>
</evidence>
<dbReference type="PANTHER" id="PTHR12110">
    <property type="entry name" value="HYDROXYPYRUVATE ISOMERASE"/>
    <property type="match status" value="1"/>
</dbReference>
<dbReference type="Pfam" id="PF01261">
    <property type="entry name" value="AP_endonuc_2"/>
    <property type="match status" value="1"/>
</dbReference>
<gene>
    <name evidence="3" type="ORF">FVE85_1071</name>
</gene>
<evidence type="ECO:0000313" key="4">
    <source>
        <dbReference type="Proteomes" id="UP000324585"/>
    </source>
</evidence>
<dbReference type="AlphaFoldDB" id="A0A5J4Z2G6"/>
<feature type="domain" description="Xylose isomerase-like TIM barrel" evidence="2">
    <location>
        <begin position="80"/>
        <end position="310"/>
    </location>
</feature>
<dbReference type="InterPro" id="IPR013022">
    <property type="entry name" value="Xyl_isomerase-like_TIM-brl"/>
</dbReference>
<evidence type="ECO:0000313" key="3">
    <source>
        <dbReference type="EMBL" id="KAA8497342.1"/>
    </source>
</evidence>
<comment type="caution">
    <text evidence="3">The sequence shown here is derived from an EMBL/GenBank/DDBJ whole genome shotgun (WGS) entry which is preliminary data.</text>
</comment>
<evidence type="ECO:0000259" key="2">
    <source>
        <dbReference type="Pfam" id="PF01261"/>
    </source>
</evidence>
<name>A0A5J4Z2G6_PORPP</name>